<organism evidence="3 4">
    <name type="scientific">Coleophoma crateriformis</name>
    <dbReference type="NCBI Taxonomy" id="565419"/>
    <lineage>
        <taxon>Eukaryota</taxon>
        <taxon>Fungi</taxon>
        <taxon>Dikarya</taxon>
        <taxon>Ascomycota</taxon>
        <taxon>Pezizomycotina</taxon>
        <taxon>Leotiomycetes</taxon>
        <taxon>Helotiales</taxon>
        <taxon>Dermateaceae</taxon>
        <taxon>Coleophoma</taxon>
    </lineage>
</organism>
<dbReference type="EMBL" id="PDLN01000008">
    <property type="protein sequence ID" value="RDW78230.1"/>
    <property type="molecule type" value="Genomic_DNA"/>
</dbReference>
<gene>
    <name evidence="3" type="ORF">BP5796_06082</name>
</gene>
<feature type="domain" description="BTB" evidence="2">
    <location>
        <begin position="17"/>
        <end position="86"/>
    </location>
</feature>
<dbReference type="InterPro" id="IPR000210">
    <property type="entry name" value="BTB/POZ_dom"/>
</dbReference>
<accession>A0A3D8RWC3</accession>
<dbReference type="OrthoDB" id="6359816at2759"/>
<evidence type="ECO:0000313" key="3">
    <source>
        <dbReference type="EMBL" id="RDW78230.1"/>
    </source>
</evidence>
<feature type="compositionally biased region" description="Low complexity" evidence="1">
    <location>
        <begin position="544"/>
        <end position="554"/>
    </location>
</feature>
<feature type="region of interest" description="Disordered" evidence="1">
    <location>
        <begin position="538"/>
        <end position="566"/>
    </location>
</feature>
<name>A0A3D8RWC3_9HELO</name>
<evidence type="ECO:0000256" key="1">
    <source>
        <dbReference type="SAM" id="MobiDB-lite"/>
    </source>
</evidence>
<comment type="caution">
    <text evidence="3">The sequence shown here is derived from an EMBL/GenBank/DDBJ whole genome shotgun (WGS) entry which is preliminary data.</text>
</comment>
<dbReference type="Pfam" id="PF00651">
    <property type="entry name" value="BTB"/>
    <property type="match status" value="1"/>
</dbReference>
<dbReference type="PROSITE" id="PS50097">
    <property type="entry name" value="BTB"/>
    <property type="match status" value="1"/>
</dbReference>
<keyword evidence="4" id="KW-1185">Reference proteome</keyword>
<reference evidence="3 4" key="1">
    <citation type="journal article" date="2018" name="IMA Fungus">
        <title>IMA Genome-F 9: Draft genome sequence of Annulohypoxylon stygium, Aspergillus mulundensis, Berkeleyomyces basicola (syn. Thielaviopsis basicola), Ceratocystis smalleyi, two Cercospora beticola strains, Coleophoma cylindrospora, Fusarium fracticaudum, Phialophora cf. hyalina, and Morchella septimelata.</title>
        <authorList>
            <person name="Wingfield B.D."/>
            <person name="Bills G.F."/>
            <person name="Dong Y."/>
            <person name="Huang W."/>
            <person name="Nel W.J."/>
            <person name="Swalarsk-Parry B.S."/>
            <person name="Vaghefi N."/>
            <person name="Wilken P.M."/>
            <person name="An Z."/>
            <person name="de Beer Z.W."/>
            <person name="De Vos L."/>
            <person name="Chen L."/>
            <person name="Duong T.A."/>
            <person name="Gao Y."/>
            <person name="Hammerbacher A."/>
            <person name="Kikkert J.R."/>
            <person name="Li Y."/>
            <person name="Li H."/>
            <person name="Li K."/>
            <person name="Li Q."/>
            <person name="Liu X."/>
            <person name="Ma X."/>
            <person name="Naidoo K."/>
            <person name="Pethybridge S.J."/>
            <person name="Sun J."/>
            <person name="Steenkamp E.T."/>
            <person name="van der Nest M.A."/>
            <person name="van Wyk S."/>
            <person name="Wingfield M.J."/>
            <person name="Xiong C."/>
            <person name="Yue Q."/>
            <person name="Zhang X."/>
        </authorList>
    </citation>
    <scope>NUCLEOTIDE SEQUENCE [LARGE SCALE GENOMIC DNA]</scope>
    <source>
        <strain evidence="3 4">BP5796</strain>
    </source>
</reference>
<sequence length="613" mass="69111">MASLGNQATFVLKLGTEAVNIYAGASRKHFLVHKKLLVAQSEYFNKALNGHFREAEENTIYLKEDDPAAIEILVGWLYTGSIATTTDYLDAFDNGEDATVDSCKTRGRIINALSYQIDSMRRTGFRFQLIAEDTEGVYAPPTLDHFDHISAQPKFRNYSPEELRMMDLINIQGGGSAVTQPSLFPPVVVTSETIPVPWLPPPAPASFYWNLPFGNNFPLFYNPGTIRPITAGIPYNGLSQALFDTQQRIALYMFNRDSQNATSSILAYNASSTRSLESVNSAQSTQNSSWQLGNASQAARDTNTAIWQYLRKPRAKNEYPFPRIKQPTTQGPIIPGILPSNLRLHIDEAAHNLALLKLCIFAEKILWSALFNAAITAYVKQTRRLALETKHVELIYTLTYSESPLRRYALDMIQKFHIAGTGDTIPKALCRTSTSTLLEPTTEFKLGSEFNEDLAMDEDEKAYQALAQKNEDFCNDYNNLQHTEDTEIFSPTIWHDPYSSVCPWNHRQSIFFEEGFQKYSPEELRILDYEQSRRYGPSAQRFDSTVSTSSRTTSLPVGVPTLSRTNSILGTEPCTEQAENTHMRENKKCRYHMHEEGEQCEEPTSKSVGVFGR</sequence>
<evidence type="ECO:0000313" key="4">
    <source>
        <dbReference type="Proteomes" id="UP000256328"/>
    </source>
</evidence>
<dbReference type="PANTHER" id="PTHR47843">
    <property type="entry name" value="BTB DOMAIN-CONTAINING PROTEIN-RELATED"/>
    <property type="match status" value="1"/>
</dbReference>
<dbReference type="InterPro" id="IPR011333">
    <property type="entry name" value="SKP1/BTB/POZ_sf"/>
</dbReference>
<dbReference type="Proteomes" id="UP000256328">
    <property type="component" value="Unassembled WGS sequence"/>
</dbReference>
<proteinExistence type="predicted"/>
<dbReference type="SUPFAM" id="SSF54695">
    <property type="entry name" value="POZ domain"/>
    <property type="match status" value="1"/>
</dbReference>
<dbReference type="CDD" id="cd18186">
    <property type="entry name" value="BTB_POZ_ZBTB_KLHL-like"/>
    <property type="match status" value="1"/>
</dbReference>
<dbReference type="Gene3D" id="3.30.710.10">
    <property type="entry name" value="Potassium Channel Kv1.1, Chain A"/>
    <property type="match status" value="1"/>
</dbReference>
<evidence type="ECO:0000259" key="2">
    <source>
        <dbReference type="PROSITE" id="PS50097"/>
    </source>
</evidence>
<protein>
    <recommendedName>
        <fullName evidence="2">BTB domain-containing protein</fullName>
    </recommendedName>
</protein>
<dbReference type="AlphaFoldDB" id="A0A3D8RWC3"/>